<organism evidence="1 2">
    <name type="scientific">Stephanodiscus triporus</name>
    <dbReference type="NCBI Taxonomy" id="2934178"/>
    <lineage>
        <taxon>Eukaryota</taxon>
        <taxon>Sar</taxon>
        <taxon>Stramenopiles</taxon>
        <taxon>Ochrophyta</taxon>
        <taxon>Bacillariophyta</taxon>
        <taxon>Coscinodiscophyceae</taxon>
        <taxon>Thalassiosirophycidae</taxon>
        <taxon>Stephanodiscales</taxon>
        <taxon>Stephanodiscaceae</taxon>
        <taxon>Stephanodiscus</taxon>
    </lineage>
</organism>
<comment type="caution">
    <text evidence="1">The sequence shown here is derived from an EMBL/GenBank/DDBJ whole genome shotgun (WGS) entry which is preliminary data.</text>
</comment>
<evidence type="ECO:0000313" key="2">
    <source>
        <dbReference type="Proteomes" id="UP001530315"/>
    </source>
</evidence>
<reference evidence="1 2" key="1">
    <citation type="submission" date="2024-10" db="EMBL/GenBank/DDBJ databases">
        <title>Updated reference genomes for cyclostephanoid diatoms.</title>
        <authorList>
            <person name="Roberts W.R."/>
            <person name="Alverson A.J."/>
        </authorList>
    </citation>
    <scope>NUCLEOTIDE SEQUENCE [LARGE SCALE GENOMIC DNA]</scope>
    <source>
        <strain evidence="1 2">AJA276-08</strain>
    </source>
</reference>
<dbReference type="EMBL" id="JALLAZ020000360">
    <property type="protein sequence ID" value="KAL3797057.1"/>
    <property type="molecule type" value="Genomic_DNA"/>
</dbReference>
<keyword evidence="2" id="KW-1185">Reference proteome</keyword>
<gene>
    <name evidence="1" type="ORF">ACHAW5_009643</name>
</gene>
<proteinExistence type="predicted"/>
<name>A0ABD3QAH6_9STRA</name>
<dbReference type="Proteomes" id="UP001530315">
    <property type="component" value="Unassembled WGS sequence"/>
</dbReference>
<dbReference type="AlphaFoldDB" id="A0ABD3QAH6"/>
<evidence type="ECO:0000313" key="1">
    <source>
        <dbReference type="EMBL" id="KAL3797057.1"/>
    </source>
</evidence>
<protein>
    <submittedName>
        <fullName evidence="1">Uncharacterized protein</fullName>
    </submittedName>
</protein>
<sequence length="87" mass="9400">MKVLGSRHAVINACGDVKVVVVMDWWRKAMGKIVSESNEASLTGRHAKTEDTTNADAMNAEAEAHQEHEIFIRGGLKNAGIVIVTPS</sequence>
<accession>A0ABD3QAH6</accession>